<gene>
    <name evidence="4" type="ORF">BKA55DRAFT_471932</name>
</gene>
<dbReference type="RefSeq" id="XP_046042347.1">
    <property type="nucleotide sequence ID" value="XM_046186144.1"/>
</dbReference>
<protein>
    <submittedName>
        <fullName evidence="4">Ankyrin repeat protein</fullName>
    </submittedName>
</protein>
<dbReference type="InterPro" id="IPR051631">
    <property type="entry name" value="Ankyrin-KH/SAM_domain"/>
</dbReference>
<dbReference type="GeneID" id="70216098"/>
<feature type="repeat" description="ANK" evidence="3">
    <location>
        <begin position="60"/>
        <end position="86"/>
    </location>
</feature>
<keyword evidence="1" id="KW-0677">Repeat</keyword>
<name>A0A9P9FZB5_FUSRE</name>
<dbReference type="AlphaFoldDB" id="A0A9P9FZB5"/>
<evidence type="ECO:0000256" key="3">
    <source>
        <dbReference type="PROSITE-ProRule" id="PRU00023"/>
    </source>
</evidence>
<dbReference type="PANTHER" id="PTHR23206">
    <property type="entry name" value="MASK PROTEIN"/>
    <property type="match status" value="1"/>
</dbReference>
<reference evidence="4" key="1">
    <citation type="journal article" date="2021" name="Nat. Commun.">
        <title>Genetic determinants of endophytism in the Arabidopsis root mycobiome.</title>
        <authorList>
            <person name="Mesny F."/>
            <person name="Miyauchi S."/>
            <person name="Thiergart T."/>
            <person name="Pickel B."/>
            <person name="Atanasova L."/>
            <person name="Karlsson M."/>
            <person name="Huettel B."/>
            <person name="Barry K.W."/>
            <person name="Haridas S."/>
            <person name="Chen C."/>
            <person name="Bauer D."/>
            <person name="Andreopoulos W."/>
            <person name="Pangilinan J."/>
            <person name="LaButti K."/>
            <person name="Riley R."/>
            <person name="Lipzen A."/>
            <person name="Clum A."/>
            <person name="Drula E."/>
            <person name="Henrissat B."/>
            <person name="Kohler A."/>
            <person name="Grigoriev I.V."/>
            <person name="Martin F.M."/>
            <person name="Hacquard S."/>
        </authorList>
    </citation>
    <scope>NUCLEOTIDE SEQUENCE</scope>
    <source>
        <strain evidence="4">MPI-CAGE-AT-0023</strain>
    </source>
</reference>
<feature type="non-terminal residue" evidence="4">
    <location>
        <position position="86"/>
    </location>
</feature>
<dbReference type="EMBL" id="JAGMUX010000026">
    <property type="protein sequence ID" value="KAH7224286.1"/>
    <property type="molecule type" value="Genomic_DNA"/>
</dbReference>
<comment type="caution">
    <text evidence="4">The sequence shown here is derived from an EMBL/GenBank/DDBJ whole genome shotgun (WGS) entry which is preliminary data.</text>
</comment>
<feature type="non-terminal residue" evidence="4">
    <location>
        <position position="1"/>
    </location>
</feature>
<evidence type="ECO:0000256" key="2">
    <source>
        <dbReference type="ARBA" id="ARBA00023043"/>
    </source>
</evidence>
<dbReference type="PRINTS" id="PR01415">
    <property type="entry name" value="ANKYRIN"/>
</dbReference>
<keyword evidence="5" id="KW-1185">Reference proteome</keyword>
<accession>A0A9P9FZB5</accession>
<dbReference type="PROSITE" id="PS50297">
    <property type="entry name" value="ANK_REP_REGION"/>
    <property type="match status" value="2"/>
</dbReference>
<dbReference type="Pfam" id="PF12796">
    <property type="entry name" value="Ank_2"/>
    <property type="match status" value="1"/>
</dbReference>
<proteinExistence type="predicted"/>
<dbReference type="OrthoDB" id="426293at2759"/>
<dbReference type="PROSITE" id="PS50088">
    <property type="entry name" value="ANK_REPEAT"/>
    <property type="match status" value="2"/>
</dbReference>
<dbReference type="InterPro" id="IPR036770">
    <property type="entry name" value="Ankyrin_rpt-contain_sf"/>
</dbReference>
<dbReference type="Gene3D" id="1.25.40.20">
    <property type="entry name" value="Ankyrin repeat-containing domain"/>
    <property type="match status" value="1"/>
</dbReference>
<keyword evidence="2 3" id="KW-0040">ANK repeat</keyword>
<evidence type="ECO:0000256" key="1">
    <source>
        <dbReference type="ARBA" id="ARBA00022737"/>
    </source>
</evidence>
<dbReference type="SMART" id="SM00248">
    <property type="entry name" value="ANK"/>
    <property type="match status" value="2"/>
</dbReference>
<feature type="repeat" description="ANK" evidence="3">
    <location>
        <begin position="27"/>
        <end position="59"/>
    </location>
</feature>
<dbReference type="InterPro" id="IPR002110">
    <property type="entry name" value="Ankyrin_rpt"/>
</dbReference>
<dbReference type="SUPFAM" id="SSF48403">
    <property type="entry name" value="Ankyrin repeat"/>
    <property type="match status" value="1"/>
</dbReference>
<sequence length="86" mass="8839">AAKQGLVDQLANLLKQNGACVEEKDACGCTPLILAAREGHVAIVKLLLDNGAKIEASDRAAYTCLMSAAEEGHSSVVSVLLDCGAD</sequence>
<dbReference type="PANTHER" id="PTHR23206:SF7">
    <property type="entry name" value="PROTEIN KINASE DOMAIN-CONTAINING PROTEIN"/>
    <property type="match status" value="1"/>
</dbReference>
<evidence type="ECO:0000313" key="4">
    <source>
        <dbReference type="EMBL" id="KAH7224286.1"/>
    </source>
</evidence>
<dbReference type="Proteomes" id="UP000720189">
    <property type="component" value="Unassembled WGS sequence"/>
</dbReference>
<evidence type="ECO:0000313" key="5">
    <source>
        <dbReference type="Proteomes" id="UP000720189"/>
    </source>
</evidence>
<dbReference type="GO" id="GO:0005737">
    <property type="term" value="C:cytoplasm"/>
    <property type="evidence" value="ECO:0007669"/>
    <property type="project" value="TreeGrafter"/>
</dbReference>
<organism evidence="4 5">
    <name type="scientific">Fusarium redolens</name>
    <dbReference type="NCBI Taxonomy" id="48865"/>
    <lineage>
        <taxon>Eukaryota</taxon>
        <taxon>Fungi</taxon>
        <taxon>Dikarya</taxon>
        <taxon>Ascomycota</taxon>
        <taxon>Pezizomycotina</taxon>
        <taxon>Sordariomycetes</taxon>
        <taxon>Hypocreomycetidae</taxon>
        <taxon>Hypocreales</taxon>
        <taxon>Nectriaceae</taxon>
        <taxon>Fusarium</taxon>
        <taxon>Fusarium redolens species complex</taxon>
    </lineage>
</organism>